<dbReference type="Proteomes" id="UP000240760">
    <property type="component" value="Unassembled WGS sequence"/>
</dbReference>
<feature type="transmembrane region" description="Helical" evidence="1">
    <location>
        <begin position="54"/>
        <end position="73"/>
    </location>
</feature>
<accession>A0A2T4BS56</accession>
<keyword evidence="1" id="KW-0812">Transmembrane</keyword>
<organism evidence="2 3">
    <name type="scientific">Trichoderma longibrachiatum ATCC 18648</name>
    <dbReference type="NCBI Taxonomy" id="983965"/>
    <lineage>
        <taxon>Eukaryota</taxon>
        <taxon>Fungi</taxon>
        <taxon>Dikarya</taxon>
        <taxon>Ascomycota</taxon>
        <taxon>Pezizomycotina</taxon>
        <taxon>Sordariomycetes</taxon>
        <taxon>Hypocreomycetidae</taxon>
        <taxon>Hypocreales</taxon>
        <taxon>Hypocreaceae</taxon>
        <taxon>Trichoderma</taxon>
    </lineage>
</organism>
<keyword evidence="1" id="KW-1133">Transmembrane helix</keyword>
<evidence type="ECO:0000256" key="1">
    <source>
        <dbReference type="SAM" id="Phobius"/>
    </source>
</evidence>
<proteinExistence type="predicted"/>
<feature type="transmembrane region" description="Helical" evidence="1">
    <location>
        <begin position="161"/>
        <end position="178"/>
    </location>
</feature>
<keyword evidence="3" id="KW-1185">Reference proteome</keyword>
<gene>
    <name evidence="2" type="ORF">M440DRAFT_1099994</name>
</gene>
<evidence type="ECO:0000313" key="2">
    <source>
        <dbReference type="EMBL" id="PTB72142.1"/>
    </source>
</evidence>
<sequence>MCNLPLGKECKLRPRMADMKQMTPLLPDVGSLKYSRRWRMASSPPSIADMLSRGYFSISFSIAFIISFFRFLYSLDSTRDLKPYAALLISTLVGESLGRCWTGLGKGGSSSTKVQLHKNISIPHNGLNLQERNGTLATDGGSSRYGQDALYRRLPEPLHTLMWRYIILIAFTLTTAASRRLQFLSTSLSDIMNSVQLQN</sequence>
<dbReference type="EMBL" id="KZ679143">
    <property type="protein sequence ID" value="PTB72142.1"/>
    <property type="molecule type" value="Genomic_DNA"/>
</dbReference>
<protein>
    <submittedName>
        <fullName evidence="2">Uncharacterized protein</fullName>
    </submittedName>
</protein>
<evidence type="ECO:0000313" key="3">
    <source>
        <dbReference type="Proteomes" id="UP000240760"/>
    </source>
</evidence>
<name>A0A2T4BS56_TRILO</name>
<dbReference type="AlphaFoldDB" id="A0A2T4BS56"/>
<reference evidence="2 3" key="1">
    <citation type="submission" date="2016-07" db="EMBL/GenBank/DDBJ databases">
        <title>Multiple horizontal gene transfer events from other fungi enriched the ability of initially mycotrophic Trichoderma (Ascomycota) to feed on dead plant biomass.</title>
        <authorList>
            <consortium name="DOE Joint Genome Institute"/>
            <person name="Aerts A."/>
            <person name="Atanasova L."/>
            <person name="Chenthamara K."/>
            <person name="Zhang J."/>
            <person name="Grujic M."/>
            <person name="Henrissat B."/>
            <person name="Kuo A."/>
            <person name="Salamov A."/>
            <person name="Lipzen A."/>
            <person name="Labutti K."/>
            <person name="Barry K."/>
            <person name="Miao Y."/>
            <person name="Rahimi M.J."/>
            <person name="Shen Q."/>
            <person name="Grigoriev I.V."/>
            <person name="Kubicek C.P."/>
            <person name="Druzhinina I.S."/>
        </authorList>
    </citation>
    <scope>NUCLEOTIDE SEQUENCE [LARGE SCALE GENOMIC DNA]</scope>
    <source>
        <strain evidence="2 3">ATCC 18648</strain>
    </source>
</reference>
<keyword evidence="1" id="KW-0472">Membrane</keyword>